<comment type="caution">
    <text evidence="3">The sequence shown here is derived from an EMBL/GenBank/DDBJ whole genome shotgun (WGS) entry which is preliminary data.</text>
</comment>
<feature type="repeat" description="PPR" evidence="2">
    <location>
        <begin position="192"/>
        <end position="226"/>
    </location>
</feature>
<keyword evidence="4" id="KW-1185">Reference proteome</keyword>
<name>A0A9D4U0E9_ADICA</name>
<feature type="repeat" description="PPR" evidence="2">
    <location>
        <begin position="526"/>
        <end position="560"/>
    </location>
</feature>
<dbReference type="GO" id="GO:0003723">
    <property type="term" value="F:RNA binding"/>
    <property type="evidence" value="ECO:0007669"/>
    <property type="project" value="InterPro"/>
</dbReference>
<reference evidence="3" key="1">
    <citation type="submission" date="2021-01" db="EMBL/GenBank/DDBJ databases">
        <title>Adiantum capillus-veneris genome.</title>
        <authorList>
            <person name="Fang Y."/>
            <person name="Liao Q."/>
        </authorList>
    </citation>
    <scope>NUCLEOTIDE SEQUENCE</scope>
    <source>
        <strain evidence="3">H3</strain>
        <tissue evidence="3">Leaf</tissue>
    </source>
</reference>
<dbReference type="Pfam" id="PF13041">
    <property type="entry name" value="PPR_2"/>
    <property type="match status" value="2"/>
</dbReference>
<sequence length="679" mass="74946">MWLQTALALYQIPQKTIRGGLRFGPTMKAADPWMKALPWNASKSKRVAQPITMAARRESSSQGRLRLADAGGVSLRKQDALDLSSGKQQADKKAFVESAATLLRSYGRFEDLLQGRLLHDLLCRYGLESSMFLSNCLIDMYGNVGCFAEAQWIFDAMLERNRYSFNIMLKVFSRHGMSHAAHALFNNIPFPDSYSWTTLINAYGQSGSVEDAIHLFQKMPHKNVVSWTAIIAVFSQNGHGKKALDLFCQMQIQGVSANNLTFTCTLDACAITKTLEEGQIIHAIILMESCIIDMALVTSLINMYGKCRKIPDARKCFTSYPYDSVAPWTAMISALDQHDYSLEALHLLFTMQLKDIKPDKITFVCALEACTSMESLEAAQLVHCSIVEAGFDEELYIENALVVGYGYLGRMDEARLVFSRSLQRDVVSWTAMLGAFVQSGQGKEALLLFAQMLLEGGELDKVALLCAVDACASLQSLEKGLEIHLVILNSGHGQDLEVGNALVNMYGKCGSLQYASLVFFELPRRDIFSWNTLIAAFVQSGGEEQALGLFHQMDSEGCKADNITFNSILTACSHGGLIDLGKCLYCFMMIDGGIPYDMDCLVCMVDLLSRGGLLDEAEYIVCNVGFEKSALAWLCLLGACKVHGDVGRGRKAAYHCMEQDPNNPAIYVLLSNIFNSLGE</sequence>
<proteinExistence type="predicted"/>
<dbReference type="FunFam" id="1.25.40.10:FF:000158">
    <property type="entry name" value="pentatricopeptide repeat-containing protein At2g33680"/>
    <property type="match status" value="1"/>
</dbReference>
<dbReference type="Gene3D" id="1.25.40.10">
    <property type="entry name" value="Tetratricopeptide repeat domain"/>
    <property type="match status" value="4"/>
</dbReference>
<dbReference type="GO" id="GO:0009451">
    <property type="term" value="P:RNA modification"/>
    <property type="evidence" value="ECO:0007669"/>
    <property type="project" value="InterPro"/>
</dbReference>
<dbReference type="PROSITE" id="PS51375">
    <property type="entry name" value="PPR"/>
    <property type="match status" value="3"/>
</dbReference>
<dbReference type="Proteomes" id="UP000886520">
    <property type="component" value="Chromosome 25"/>
</dbReference>
<organism evidence="3 4">
    <name type="scientific">Adiantum capillus-veneris</name>
    <name type="common">Maidenhair fern</name>
    <dbReference type="NCBI Taxonomy" id="13818"/>
    <lineage>
        <taxon>Eukaryota</taxon>
        <taxon>Viridiplantae</taxon>
        <taxon>Streptophyta</taxon>
        <taxon>Embryophyta</taxon>
        <taxon>Tracheophyta</taxon>
        <taxon>Polypodiopsida</taxon>
        <taxon>Polypodiidae</taxon>
        <taxon>Polypodiales</taxon>
        <taxon>Pteridineae</taxon>
        <taxon>Pteridaceae</taxon>
        <taxon>Vittarioideae</taxon>
        <taxon>Adiantum</taxon>
    </lineage>
</organism>
<dbReference type="InterPro" id="IPR011990">
    <property type="entry name" value="TPR-like_helical_dom_sf"/>
</dbReference>
<dbReference type="GO" id="GO:0048731">
    <property type="term" value="P:system development"/>
    <property type="evidence" value="ECO:0007669"/>
    <property type="project" value="UniProtKB-ARBA"/>
</dbReference>
<evidence type="ECO:0000313" key="4">
    <source>
        <dbReference type="Proteomes" id="UP000886520"/>
    </source>
</evidence>
<dbReference type="AlphaFoldDB" id="A0A9D4U0E9"/>
<dbReference type="PANTHER" id="PTHR47926">
    <property type="entry name" value="PENTATRICOPEPTIDE REPEAT-CONTAINING PROTEIN"/>
    <property type="match status" value="1"/>
</dbReference>
<dbReference type="Pfam" id="PF12854">
    <property type="entry name" value="PPR_1"/>
    <property type="match status" value="1"/>
</dbReference>
<evidence type="ECO:0000256" key="1">
    <source>
        <dbReference type="ARBA" id="ARBA00022737"/>
    </source>
</evidence>
<dbReference type="EMBL" id="JABFUD020000025">
    <property type="protein sequence ID" value="KAI5058970.1"/>
    <property type="molecule type" value="Genomic_DNA"/>
</dbReference>
<dbReference type="OrthoDB" id="1907548at2759"/>
<evidence type="ECO:0000256" key="2">
    <source>
        <dbReference type="PROSITE-ProRule" id="PRU00708"/>
    </source>
</evidence>
<feature type="repeat" description="PPR" evidence="2">
    <location>
        <begin position="425"/>
        <end position="459"/>
    </location>
</feature>
<dbReference type="PANTHER" id="PTHR47926:SF533">
    <property type="entry name" value="DYW DOMAIN-CONTAINING PROTEIN"/>
    <property type="match status" value="1"/>
</dbReference>
<evidence type="ECO:0008006" key="5">
    <source>
        <dbReference type="Google" id="ProtNLM"/>
    </source>
</evidence>
<dbReference type="InterPro" id="IPR046960">
    <property type="entry name" value="PPR_At4g14850-like_plant"/>
</dbReference>
<dbReference type="Pfam" id="PF01535">
    <property type="entry name" value="PPR"/>
    <property type="match status" value="5"/>
</dbReference>
<protein>
    <recommendedName>
        <fullName evidence="5">Pentatricopeptide repeat-containing protein</fullName>
    </recommendedName>
</protein>
<accession>A0A9D4U0E9</accession>
<keyword evidence="1" id="KW-0677">Repeat</keyword>
<dbReference type="InterPro" id="IPR002885">
    <property type="entry name" value="PPR_rpt"/>
</dbReference>
<dbReference type="NCBIfam" id="TIGR00756">
    <property type="entry name" value="PPR"/>
    <property type="match status" value="4"/>
</dbReference>
<evidence type="ECO:0000313" key="3">
    <source>
        <dbReference type="EMBL" id="KAI5058970.1"/>
    </source>
</evidence>
<gene>
    <name evidence="3" type="ORF">GOP47_0025289</name>
</gene>